<protein>
    <submittedName>
        <fullName evidence="2">Fimbrillin family protein</fullName>
    </submittedName>
</protein>
<evidence type="ECO:0000313" key="2">
    <source>
        <dbReference type="EMBL" id="MBO8484315.1"/>
    </source>
</evidence>
<dbReference type="Pfam" id="PF13149">
    <property type="entry name" value="Mfa_like_1"/>
    <property type="match status" value="1"/>
</dbReference>
<sequence>MKKILFIATAAAMIAGCAKVTTVDTGEPQEIAFEAYTNVSTKAPIDGTAFLETWSMRVHAIYDGVSAGKEYFDAAGVVFAKDGDNWAADPAQYWPTTGTLTFNAIAPVSPTSDVVFLTYVSPDTDFFDYDGSSANVTSVKASMADNSTTQTDVLVARTKVSAKTSDAVSVVFDHALAQVAVKAGVDAEGLQIKVKSITLKGSYQSGTLSADPDAEEKVTFTWSDQGNQNDITIYNNPENSTTLPTTPAEIVDAKGVLVVPNTVGEDVELELVYDVKYNGVTMNAVTATIPLQSEFASSWVAGTKYIYSLTFTSPQEILISPSVGIWAEKEVTVPGL</sequence>
<dbReference type="EMBL" id="JADILV010000068">
    <property type="protein sequence ID" value="MBO8484315.1"/>
    <property type="molecule type" value="Genomic_DNA"/>
</dbReference>
<reference evidence="2" key="2">
    <citation type="journal article" date="2021" name="PeerJ">
        <title>Extensive microbial diversity within the chicken gut microbiome revealed by metagenomics and culture.</title>
        <authorList>
            <person name="Gilroy R."/>
            <person name="Ravi A."/>
            <person name="Getino M."/>
            <person name="Pursley I."/>
            <person name="Horton D.L."/>
            <person name="Alikhan N.F."/>
            <person name="Baker D."/>
            <person name="Gharbi K."/>
            <person name="Hall N."/>
            <person name="Watson M."/>
            <person name="Adriaenssens E.M."/>
            <person name="Foster-Nyarko E."/>
            <person name="Jarju S."/>
            <person name="Secka A."/>
            <person name="Antonio M."/>
            <person name="Oren A."/>
            <person name="Chaudhuri R.R."/>
            <person name="La Ragione R."/>
            <person name="Hildebrand F."/>
            <person name="Pallen M.J."/>
        </authorList>
    </citation>
    <scope>NUCLEOTIDE SEQUENCE</scope>
    <source>
        <strain evidence="2">G3-8215</strain>
    </source>
</reference>
<evidence type="ECO:0000313" key="3">
    <source>
        <dbReference type="Proteomes" id="UP000725002"/>
    </source>
</evidence>
<proteinExistence type="predicted"/>
<feature type="chain" id="PRO_5037323892" evidence="1">
    <location>
        <begin position="21"/>
        <end position="336"/>
    </location>
</feature>
<organism evidence="2 3">
    <name type="scientific">Candidatus Cryptobacteroides avicola</name>
    <dbReference type="NCBI Taxonomy" id="2840757"/>
    <lineage>
        <taxon>Bacteria</taxon>
        <taxon>Pseudomonadati</taxon>
        <taxon>Bacteroidota</taxon>
        <taxon>Bacteroidia</taxon>
        <taxon>Bacteroidales</taxon>
        <taxon>Candidatus Cryptobacteroides</taxon>
    </lineage>
</organism>
<dbReference type="CDD" id="cd13120">
    <property type="entry name" value="BF2867_like_N"/>
    <property type="match status" value="1"/>
</dbReference>
<dbReference type="PROSITE" id="PS51257">
    <property type="entry name" value="PROKAR_LIPOPROTEIN"/>
    <property type="match status" value="1"/>
</dbReference>
<name>A0A940IJ74_9BACT</name>
<keyword evidence="1" id="KW-0732">Signal</keyword>
<gene>
    <name evidence="2" type="ORF">IAB75_09420</name>
</gene>
<dbReference type="Gene3D" id="2.60.40.2630">
    <property type="match status" value="1"/>
</dbReference>
<feature type="signal peptide" evidence="1">
    <location>
        <begin position="1"/>
        <end position="20"/>
    </location>
</feature>
<comment type="caution">
    <text evidence="2">The sequence shown here is derived from an EMBL/GenBank/DDBJ whole genome shotgun (WGS) entry which is preliminary data.</text>
</comment>
<dbReference type="Proteomes" id="UP000725002">
    <property type="component" value="Unassembled WGS sequence"/>
</dbReference>
<dbReference type="AlphaFoldDB" id="A0A940IJ74"/>
<dbReference type="InterPro" id="IPR025049">
    <property type="entry name" value="Mfa-like_1"/>
</dbReference>
<evidence type="ECO:0000256" key="1">
    <source>
        <dbReference type="SAM" id="SignalP"/>
    </source>
</evidence>
<reference evidence="2" key="1">
    <citation type="submission" date="2020-10" db="EMBL/GenBank/DDBJ databases">
        <authorList>
            <person name="Gilroy R."/>
        </authorList>
    </citation>
    <scope>NUCLEOTIDE SEQUENCE</scope>
    <source>
        <strain evidence="2">G3-8215</strain>
    </source>
</reference>
<accession>A0A940IJ74</accession>